<dbReference type="Pfam" id="PF10604">
    <property type="entry name" value="Polyketide_cyc2"/>
    <property type="match status" value="1"/>
</dbReference>
<dbReference type="InterPro" id="IPR019587">
    <property type="entry name" value="Polyketide_cyclase/dehydratase"/>
</dbReference>
<evidence type="ECO:0000313" key="1">
    <source>
        <dbReference type="EMBL" id="MDN5214663.1"/>
    </source>
</evidence>
<dbReference type="CDD" id="cd07822">
    <property type="entry name" value="SRPBCC_4"/>
    <property type="match status" value="1"/>
</dbReference>
<dbReference type="PANTHER" id="PTHR36166">
    <property type="entry name" value="CHROMOSOME 9, WHOLE GENOME SHOTGUN SEQUENCE"/>
    <property type="match status" value="1"/>
</dbReference>
<keyword evidence="2" id="KW-1185">Reference proteome</keyword>
<gene>
    <name evidence="1" type="ORF">QQ020_21465</name>
</gene>
<dbReference type="SUPFAM" id="SSF55961">
    <property type="entry name" value="Bet v1-like"/>
    <property type="match status" value="1"/>
</dbReference>
<accession>A0ABT8LA85</accession>
<name>A0ABT8LA85_9BACT</name>
<evidence type="ECO:0000313" key="2">
    <source>
        <dbReference type="Proteomes" id="UP001172083"/>
    </source>
</evidence>
<sequence>MKELKTEINISAPKEKVWDLLTDFERYPNWNPFIKSIKGTLKVRLRLEVQVQPPDSGVFKFKPRVTSFKYHQEFSWLGSLLMYGIFDGHHIFEIEENNDGSTTLIHREEFSGILVPFMWKQLNTKTRAGFELMNEALKKLAEDESH</sequence>
<dbReference type="Gene3D" id="3.30.530.20">
    <property type="match status" value="1"/>
</dbReference>
<organism evidence="1 2">
    <name type="scientific">Agaribacillus aureus</name>
    <dbReference type="NCBI Taxonomy" id="3051825"/>
    <lineage>
        <taxon>Bacteria</taxon>
        <taxon>Pseudomonadati</taxon>
        <taxon>Bacteroidota</taxon>
        <taxon>Cytophagia</taxon>
        <taxon>Cytophagales</taxon>
        <taxon>Splendidivirgaceae</taxon>
        <taxon>Agaribacillus</taxon>
    </lineage>
</organism>
<dbReference type="RefSeq" id="WP_346760002.1">
    <property type="nucleotide sequence ID" value="NZ_JAUJEB010000005.1"/>
</dbReference>
<dbReference type="InterPro" id="IPR023393">
    <property type="entry name" value="START-like_dom_sf"/>
</dbReference>
<proteinExistence type="predicted"/>
<reference evidence="1" key="1">
    <citation type="submission" date="2023-06" db="EMBL/GenBank/DDBJ databases">
        <title>Genomic of Agaribacillus aureum.</title>
        <authorList>
            <person name="Wang G."/>
        </authorList>
    </citation>
    <scope>NUCLEOTIDE SEQUENCE</scope>
    <source>
        <strain evidence="1">BMA12</strain>
    </source>
</reference>
<comment type="caution">
    <text evidence="1">The sequence shown here is derived from an EMBL/GenBank/DDBJ whole genome shotgun (WGS) entry which is preliminary data.</text>
</comment>
<dbReference type="EMBL" id="JAUJEB010000005">
    <property type="protein sequence ID" value="MDN5214663.1"/>
    <property type="molecule type" value="Genomic_DNA"/>
</dbReference>
<dbReference type="Proteomes" id="UP001172083">
    <property type="component" value="Unassembled WGS sequence"/>
</dbReference>
<protein>
    <submittedName>
        <fullName evidence="1">SRPBCC domain-containing protein</fullName>
    </submittedName>
</protein>
<dbReference type="PANTHER" id="PTHR36166:SF1">
    <property type="entry name" value="SRPBCC DOMAIN-CONTAINING PROTEIN"/>
    <property type="match status" value="1"/>
</dbReference>